<dbReference type="Pfam" id="PF09992">
    <property type="entry name" value="NAGPA"/>
    <property type="match status" value="1"/>
</dbReference>
<evidence type="ECO:0000259" key="2">
    <source>
        <dbReference type="Pfam" id="PF09992"/>
    </source>
</evidence>
<dbReference type="PANTHER" id="PTHR40446:SF2">
    <property type="entry name" value="N-ACETYLGLUCOSAMINE-1-PHOSPHODIESTER ALPHA-N-ACETYLGLUCOSAMINIDASE"/>
    <property type="match status" value="1"/>
</dbReference>
<dbReference type="PANTHER" id="PTHR40446">
    <property type="entry name" value="N-ACETYLGLUCOSAMINE-1-PHOSPHODIESTER ALPHA-N-ACETYLGLUCOSAMINIDASE"/>
    <property type="match status" value="1"/>
</dbReference>
<keyword evidence="1" id="KW-0732">Signal</keyword>
<evidence type="ECO:0000313" key="3">
    <source>
        <dbReference type="EMBL" id="CAD8917310.1"/>
    </source>
</evidence>
<accession>A0A7S1G9B6</accession>
<dbReference type="EMBL" id="HBFS01015788">
    <property type="protein sequence ID" value="CAD8917310.1"/>
    <property type="molecule type" value="Transcribed_RNA"/>
</dbReference>
<feature type="chain" id="PRO_5031210625" description="Phosphodiester glycosidase domain-containing protein" evidence="1">
    <location>
        <begin position="24"/>
        <end position="278"/>
    </location>
</feature>
<dbReference type="InterPro" id="IPR018711">
    <property type="entry name" value="NAGPA"/>
</dbReference>
<dbReference type="AlphaFoldDB" id="A0A7S1G9B6"/>
<gene>
    <name evidence="3" type="ORF">BSP0115_LOCUS10571</name>
</gene>
<organism evidence="3">
    <name type="scientific">Bicosoecida sp. CB-2014</name>
    <dbReference type="NCBI Taxonomy" id="1486930"/>
    <lineage>
        <taxon>Eukaryota</taxon>
        <taxon>Sar</taxon>
        <taxon>Stramenopiles</taxon>
        <taxon>Bigyra</taxon>
        <taxon>Opalozoa</taxon>
        <taxon>Bicosoecida</taxon>
    </lineage>
</organism>
<feature type="signal peptide" evidence="1">
    <location>
        <begin position="1"/>
        <end position="23"/>
    </location>
</feature>
<proteinExistence type="predicted"/>
<reference evidence="3" key="1">
    <citation type="submission" date="2021-01" db="EMBL/GenBank/DDBJ databases">
        <authorList>
            <person name="Corre E."/>
            <person name="Pelletier E."/>
            <person name="Niang G."/>
            <person name="Scheremetjew M."/>
            <person name="Finn R."/>
            <person name="Kale V."/>
            <person name="Holt S."/>
            <person name="Cochrane G."/>
            <person name="Meng A."/>
            <person name="Brown T."/>
            <person name="Cohen L."/>
        </authorList>
    </citation>
    <scope>NUCLEOTIDE SEQUENCE</scope>
    <source>
        <strain evidence="3">Ms1</strain>
    </source>
</reference>
<feature type="domain" description="Phosphodiester glycosidase" evidence="2">
    <location>
        <begin position="98"/>
        <end position="277"/>
    </location>
</feature>
<evidence type="ECO:0000256" key="1">
    <source>
        <dbReference type="SAM" id="SignalP"/>
    </source>
</evidence>
<protein>
    <recommendedName>
        <fullName evidence="2">Phosphodiester glycosidase domain-containing protein</fullName>
    </recommendedName>
</protein>
<name>A0A7S1G9B6_9STRA</name>
<sequence>MAARRVPVAVAAAAVVALTLAQASVVCGLMVAVHSDSPPNSTAPMTGNTTVLPGLGGAEGRDGFLTVFANAAAGFSIQAQSPTCMGRVKTSVTAKAHDCVYAVNGGPFNMDTGKCEGVVIAENVMRAGGWNATGGNALFGVTASRQWVLGAVTEGDARWLGVTSLVTGFGWLVQDGKSVVATPGGEVAPRTAIGVDSAGRLLLLEVDGCEKCAVPQGLTLHKLAALMASDAVGARYAINLDGGGSSVFVRRNKIVDSPTCNDVPKECERAVASIVCVK</sequence>